<accession>A0A2P2NZL2</accession>
<keyword evidence="1" id="KW-0812">Transmembrane</keyword>
<proteinExistence type="predicted"/>
<dbReference type="EMBL" id="GGEC01067429">
    <property type="protein sequence ID" value="MBX47913.1"/>
    <property type="molecule type" value="Transcribed_RNA"/>
</dbReference>
<feature type="transmembrane region" description="Helical" evidence="1">
    <location>
        <begin position="12"/>
        <end position="30"/>
    </location>
</feature>
<organism evidence="2">
    <name type="scientific">Rhizophora mucronata</name>
    <name type="common">Asiatic mangrove</name>
    <dbReference type="NCBI Taxonomy" id="61149"/>
    <lineage>
        <taxon>Eukaryota</taxon>
        <taxon>Viridiplantae</taxon>
        <taxon>Streptophyta</taxon>
        <taxon>Embryophyta</taxon>
        <taxon>Tracheophyta</taxon>
        <taxon>Spermatophyta</taxon>
        <taxon>Magnoliopsida</taxon>
        <taxon>eudicotyledons</taxon>
        <taxon>Gunneridae</taxon>
        <taxon>Pentapetalae</taxon>
        <taxon>rosids</taxon>
        <taxon>fabids</taxon>
        <taxon>Malpighiales</taxon>
        <taxon>Rhizophoraceae</taxon>
        <taxon>Rhizophora</taxon>
    </lineage>
</organism>
<protein>
    <submittedName>
        <fullName evidence="2">Uncharacterized protein</fullName>
    </submittedName>
</protein>
<evidence type="ECO:0000256" key="1">
    <source>
        <dbReference type="SAM" id="Phobius"/>
    </source>
</evidence>
<keyword evidence="1" id="KW-0472">Membrane</keyword>
<dbReference type="AlphaFoldDB" id="A0A2P2NZL2"/>
<reference evidence="2" key="1">
    <citation type="submission" date="2018-02" db="EMBL/GenBank/DDBJ databases">
        <title>Rhizophora mucronata_Transcriptome.</title>
        <authorList>
            <person name="Meera S.P."/>
            <person name="Sreeshan A."/>
            <person name="Augustine A."/>
        </authorList>
    </citation>
    <scope>NUCLEOTIDE SEQUENCE</scope>
    <source>
        <tissue evidence="2">Leaf</tissue>
    </source>
</reference>
<name>A0A2P2NZL2_RHIMU</name>
<evidence type="ECO:0000313" key="2">
    <source>
        <dbReference type="EMBL" id="MBX47913.1"/>
    </source>
</evidence>
<keyword evidence="1" id="KW-1133">Transmembrane helix</keyword>
<sequence length="47" mass="4959">MIHGKCYTTPLRAFLATEAAAAVVLIQFIVSSIPTGTSYVCRISTGV</sequence>